<keyword evidence="2" id="KW-0433">Leucine-rich repeat</keyword>
<dbReference type="EMBL" id="ML122258">
    <property type="protein sequence ID" value="RPD62634.1"/>
    <property type="molecule type" value="Genomic_DNA"/>
</dbReference>
<dbReference type="InterPro" id="IPR032675">
    <property type="entry name" value="LRR_dom_sf"/>
</dbReference>
<dbReference type="OrthoDB" id="184583at2759"/>
<dbReference type="SMART" id="SM00368">
    <property type="entry name" value="LRR_RI"/>
    <property type="match status" value="7"/>
</dbReference>
<keyword evidence="6" id="KW-1185">Reference proteome</keyword>
<dbReference type="InterPro" id="IPR027038">
    <property type="entry name" value="RanGap"/>
</dbReference>
<evidence type="ECO:0000313" key="6">
    <source>
        <dbReference type="Proteomes" id="UP000313359"/>
    </source>
</evidence>
<dbReference type="GO" id="GO:0005096">
    <property type="term" value="F:GTPase activator activity"/>
    <property type="evidence" value="ECO:0007669"/>
    <property type="project" value="UniProtKB-KW"/>
</dbReference>
<dbReference type="GO" id="GO:0005829">
    <property type="term" value="C:cytosol"/>
    <property type="evidence" value="ECO:0007669"/>
    <property type="project" value="TreeGrafter"/>
</dbReference>
<keyword evidence="1" id="KW-0343">GTPase activation</keyword>
<dbReference type="GO" id="GO:0005634">
    <property type="term" value="C:nucleus"/>
    <property type="evidence" value="ECO:0007669"/>
    <property type="project" value="TreeGrafter"/>
</dbReference>
<protein>
    <submittedName>
        <fullName evidence="5">RNI-like protein</fullName>
    </submittedName>
</protein>
<feature type="compositionally biased region" description="Low complexity" evidence="4">
    <location>
        <begin position="369"/>
        <end position="389"/>
    </location>
</feature>
<evidence type="ECO:0000256" key="4">
    <source>
        <dbReference type="SAM" id="MobiDB-lite"/>
    </source>
</evidence>
<accession>A0A5C2SHD2</accession>
<dbReference type="AlphaFoldDB" id="A0A5C2SHD2"/>
<gene>
    <name evidence="5" type="ORF">L227DRAFT_544223</name>
</gene>
<dbReference type="GO" id="GO:0031267">
    <property type="term" value="F:small GTPase binding"/>
    <property type="evidence" value="ECO:0007669"/>
    <property type="project" value="TreeGrafter"/>
</dbReference>
<reference evidence="5" key="1">
    <citation type="journal article" date="2018" name="Genome Biol. Evol.">
        <title>Genomics and development of Lentinus tigrinus, a white-rot wood-decaying mushroom with dimorphic fruiting bodies.</title>
        <authorList>
            <person name="Wu B."/>
            <person name="Xu Z."/>
            <person name="Knudson A."/>
            <person name="Carlson A."/>
            <person name="Chen N."/>
            <person name="Kovaka S."/>
            <person name="LaButti K."/>
            <person name="Lipzen A."/>
            <person name="Pennachio C."/>
            <person name="Riley R."/>
            <person name="Schakwitz W."/>
            <person name="Umezawa K."/>
            <person name="Ohm R.A."/>
            <person name="Grigoriev I.V."/>
            <person name="Nagy L.G."/>
            <person name="Gibbons J."/>
            <person name="Hibbett D."/>
        </authorList>
    </citation>
    <scope>NUCLEOTIDE SEQUENCE [LARGE SCALE GENOMIC DNA]</scope>
    <source>
        <strain evidence="5">ALCF2SS1-6</strain>
    </source>
</reference>
<keyword evidence="3" id="KW-0677">Repeat</keyword>
<dbReference type="CDD" id="cd00116">
    <property type="entry name" value="LRR_RI"/>
    <property type="match status" value="1"/>
</dbReference>
<evidence type="ECO:0000256" key="3">
    <source>
        <dbReference type="ARBA" id="ARBA00022737"/>
    </source>
</evidence>
<evidence type="ECO:0000313" key="5">
    <source>
        <dbReference type="EMBL" id="RPD62634.1"/>
    </source>
</evidence>
<dbReference type="Gene3D" id="3.80.10.10">
    <property type="entry name" value="Ribonuclease Inhibitor"/>
    <property type="match status" value="1"/>
</dbReference>
<sequence>MAAKFSLLGQGLKLDTRADIEPHLAKVDPTVIEEIHLGGNTIGVEAAEALAEFLAKTTQLRVANFADIFTGRLISEIPAALSAICDALIGKSTLVEIDLSDNAFGGRSVDPLVPFLSSARSLQVLKLNNNGLGPAGGAVIANALSTLAASLEKGTKSNLRTIICGRNRLEDGSASAWAAALEAHGTLEEVRMPQNGIRMAGISSLVQGLAANADLAHLDLQDNTFADEGAKRMAAELNRGSWPLLRVLNLSDCVLGEEGEVSPVVEALAKGLHTNLETLQLQNDNLESQAFSLLAGVVNKLPQLKRVEAQWNEVDEDDESVAALLAALRKQGGKLIINDEEEEEEEEEEAEREEEEAEREEEKEEAEEASASAAKTAPAPAAIAPAPTEKSTTDKAADALADMLEKVSIR</sequence>
<dbReference type="InterPro" id="IPR001611">
    <property type="entry name" value="Leu-rich_rpt"/>
</dbReference>
<proteinExistence type="predicted"/>
<dbReference type="Pfam" id="PF13516">
    <property type="entry name" value="LRR_6"/>
    <property type="match status" value="3"/>
</dbReference>
<feature type="compositionally biased region" description="Acidic residues" evidence="4">
    <location>
        <begin position="338"/>
        <end position="368"/>
    </location>
</feature>
<feature type="region of interest" description="Disordered" evidence="4">
    <location>
        <begin position="337"/>
        <end position="397"/>
    </location>
</feature>
<dbReference type="Proteomes" id="UP000313359">
    <property type="component" value="Unassembled WGS sequence"/>
</dbReference>
<dbReference type="GO" id="GO:0006913">
    <property type="term" value="P:nucleocytoplasmic transport"/>
    <property type="evidence" value="ECO:0007669"/>
    <property type="project" value="TreeGrafter"/>
</dbReference>
<dbReference type="PANTHER" id="PTHR24113">
    <property type="entry name" value="RAN GTPASE-ACTIVATING PROTEIN 1"/>
    <property type="match status" value="1"/>
</dbReference>
<name>A0A5C2SHD2_9APHY</name>
<organism evidence="5 6">
    <name type="scientific">Lentinus tigrinus ALCF2SS1-6</name>
    <dbReference type="NCBI Taxonomy" id="1328759"/>
    <lineage>
        <taxon>Eukaryota</taxon>
        <taxon>Fungi</taxon>
        <taxon>Dikarya</taxon>
        <taxon>Basidiomycota</taxon>
        <taxon>Agaricomycotina</taxon>
        <taxon>Agaricomycetes</taxon>
        <taxon>Polyporales</taxon>
        <taxon>Polyporaceae</taxon>
        <taxon>Lentinus</taxon>
    </lineage>
</organism>
<evidence type="ECO:0000256" key="2">
    <source>
        <dbReference type="ARBA" id="ARBA00022614"/>
    </source>
</evidence>
<dbReference type="PANTHER" id="PTHR24113:SF12">
    <property type="entry name" value="RAN GTPASE-ACTIVATING PROTEIN 1"/>
    <property type="match status" value="1"/>
</dbReference>
<dbReference type="STRING" id="1328759.A0A5C2SHD2"/>
<dbReference type="GO" id="GO:0048471">
    <property type="term" value="C:perinuclear region of cytoplasm"/>
    <property type="evidence" value="ECO:0007669"/>
    <property type="project" value="TreeGrafter"/>
</dbReference>
<dbReference type="SUPFAM" id="SSF52047">
    <property type="entry name" value="RNI-like"/>
    <property type="match status" value="1"/>
</dbReference>
<evidence type="ECO:0000256" key="1">
    <source>
        <dbReference type="ARBA" id="ARBA00022468"/>
    </source>
</evidence>